<reference evidence="1 2" key="1">
    <citation type="journal article" date="2003" name="Int. J. Syst. Evol. Microbiol.">
        <title>Bacillus nealsonii sp. nov., isolated from a spacecraft-assembly facility, whose spores are gamma-radiation resistant.</title>
        <authorList>
            <person name="Venkateswaran K."/>
            <person name="Kempf M."/>
            <person name="Chen F."/>
            <person name="Satomi M."/>
            <person name="Nicholson W."/>
            <person name="Kern R."/>
        </authorList>
    </citation>
    <scope>NUCLEOTIDE SEQUENCE [LARGE SCALE GENOMIC DNA]</scope>
    <source>
        <strain evidence="1 2">FO-92</strain>
    </source>
</reference>
<dbReference type="OrthoDB" id="2854648at2"/>
<keyword evidence="2" id="KW-1185">Reference proteome</keyword>
<comment type="caution">
    <text evidence="1">The sequence shown here is derived from an EMBL/GenBank/DDBJ whole genome shotgun (WGS) entry which is preliminary data.</text>
</comment>
<gene>
    <name evidence="1" type="ORF">CWS01_19240</name>
</gene>
<dbReference type="AlphaFoldDB" id="A0A2N0YXY5"/>
<name>A0A2N0YXY5_9BACI</name>
<accession>A0A2N0YXY5</accession>
<evidence type="ECO:0000313" key="2">
    <source>
        <dbReference type="Proteomes" id="UP000233375"/>
    </source>
</evidence>
<dbReference type="EMBL" id="PISE01000047">
    <property type="protein sequence ID" value="PKG22110.1"/>
    <property type="molecule type" value="Genomic_DNA"/>
</dbReference>
<dbReference type="Proteomes" id="UP000233375">
    <property type="component" value="Unassembled WGS sequence"/>
</dbReference>
<evidence type="ECO:0000313" key="1">
    <source>
        <dbReference type="EMBL" id="PKG22110.1"/>
    </source>
</evidence>
<sequence>MPCSPNLNGVERIWGWLKKSVISNQFHATHADILRSVLSFLEHIEKFSKKVLRLLGSMAMSEN</sequence>
<protein>
    <submittedName>
        <fullName evidence="1">Integrase</fullName>
    </submittedName>
</protein>
<proteinExistence type="predicted"/>
<organism evidence="1 2">
    <name type="scientific">Niallia nealsonii</name>
    <dbReference type="NCBI Taxonomy" id="115979"/>
    <lineage>
        <taxon>Bacteria</taxon>
        <taxon>Bacillati</taxon>
        <taxon>Bacillota</taxon>
        <taxon>Bacilli</taxon>
        <taxon>Bacillales</taxon>
        <taxon>Bacillaceae</taxon>
        <taxon>Niallia</taxon>
    </lineage>
</organism>